<keyword evidence="3" id="KW-1185">Reference proteome</keyword>
<reference evidence="3" key="1">
    <citation type="submission" date="2016-11" db="EMBL/GenBank/DDBJ databases">
        <authorList>
            <person name="Varghese N."/>
            <person name="Submissions S."/>
        </authorList>
    </citation>
    <scope>NUCLEOTIDE SEQUENCE [LARGE SCALE GENOMIC DNA]</scope>
    <source>
        <strain evidence="3">DSM 9756</strain>
    </source>
</reference>
<dbReference type="Pfam" id="PF00581">
    <property type="entry name" value="Rhodanese"/>
    <property type="match status" value="1"/>
</dbReference>
<dbReference type="Proteomes" id="UP000184076">
    <property type="component" value="Unassembled WGS sequence"/>
</dbReference>
<dbReference type="OrthoDB" id="9800872at2"/>
<dbReference type="EMBL" id="FQVB01000048">
    <property type="protein sequence ID" value="SHG19768.1"/>
    <property type="molecule type" value="Genomic_DNA"/>
</dbReference>
<organism evidence="2 3">
    <name type="scientific">Desulfacinum infernum DSM 9756</name>
    <dbReference type="NCBI Taxonomy" id="1121391"/>
    <lineage>
        <taxon>Bacteria</taxon>
        <taxon>Pseudomonadati</taxon>
        <taxon>Thermodesulfobacteriota</taxon>
        <taxon>Syntrophobacteria</taxon>
        <taxon>Syntrophobacterales</taxon>
        <taxon>Syntrophobacteraceae</taxon>
        <taxon>Desulfacinum</taxon>
    </lineage>
</organism>
<feature type="domain" description="Rhodanese" evidence="1">
    <location>
        <begin position="62"/>
        <end position="119"/>
    </location>
</feature>
<dbReference type="Gene3D" id="3.40.250.10">
    <property type="entry name" value="Rhodanese-like domain"/>
    <property type="match status" value="1"/>
</dbReference>
<name>A0A1M5HV02_9BACT</name>
<protein>
    <submittedName>
        <fullName evidence="2">Rhodanese-like domain-containing protein</fullName>
    </submittedName>
</protein>
<accession>A0A1M5HV02</accession>
<gene>
    <name evidence="2" type="ORF">SAMN02745206_03444</name>
</gene>
<evidence type="ECO:0000313" key="2">
    <source>
        <dbReference type="EMBL" id="SHG19768.1"/>
    </source>
</evidence>
<dbReference type="SUPFAM" id="SSF52821">
    <property type="entry name" value="Rhodanese/Cell cycle control phosphatase"/>
    <property type="match status" value="1"/>
</dbReference>
<evidence type="ECO:0000259" key="1">
    <source>
        <dbReference type="PROSITE" id="PS50206"/>
    </source>
</evidence>
<dbReference type="STRING" id="1121391.SAMN02745206_03444"/>
<dbReference type="CDD" id="cd00158">
    <property type="entry name" value="RHOD"/>
    <property type="match status" value="1"/>
</dbReference>
<dbReference type="InterPro" id="IPR001763">
    <property type="entry name" value="Rhodanese-like_dom"/>
</dbReference>
<dbReference type="InterPro" id="IPR036873">
    <property type="entry name" value="Rhodanese-like_dom_sf"/>
</dbReference>
<sequence length="119" mass="13910">MKRRTWMPVAAVALALCVGVLWWVSRATAPRTADWEDVRAEARRGGYRLIDTEGLQRFLDDPSRRVLLVDAREAWEYRAGHIPGSVNFPMEPTWWARWRKARALEKLLGPDRDRTVVFY</sequence>
<evidence type="ECO:0000313" key="3">
    <source>
        <dbReference type="Proteomes" id="UP000184076"/>
    </source>
</evidence>
<dbReference type="AlphaFoldDB" id="A0A1M5HV02"/>
<dbReference type="PROSITE" id="PS50206">
    <property type="entry name" value="RHODANESE_3"/>
    <property type="match status" value="1"/>
</dbReference>
<proteinExistence type="predicted"/>